<organism evidence="2 3">
    <name type="scientific">Macrosiphum euphorbiae</name>
    <name type="common">potato aphid</name>
    <dbReference type="NCBI Taxonomy" id="13131"/>
    <lineage>
        <taxon>Eukaryota</taxon>
        <taxon>Metazoa</taxon>
        <taxon>Ecdysozoa</taxon>
        <taxon>Arthropoda</taxon>
        <taxon>Hexapoda</taxon>
        <taxon>Insecta</taxon>
        <taxon>Pterygota</taxon>
        <taxon>Neoptera</taxon>
        <taxon>Paraneoptera</taxon>
        <taxon>Hemiptera</taxon>
        <taxon>Sternorrhyncha</taxon>
        <taxon>Aphidomorpha</taxon>
        <taxon>Aphidoidea</taxon>
        <taxon>Aphididae</taxon>
        <taxon>Macrosiphini</taxon>
        <taxon>Macrosiphum</taxon>
    </lineage>
</organism>
<sequence>MAKFNLCRRLFTIQLICMTTSILLVDVEGGFFSEVVQGCKTMTRSLAKIPSKLADGGQYATQKVVGAVGNAIKPMRPLKRIVDATGGAISNVMGSASRLMGKVVEPPNKVIFLYSRPLKHLGTSRVYQEAVQTVIAHALTNVVLHKDEMEEAEDTPVDLSAMPVLESVVENLESAGASDDDIADIISVLGRNGKQDLPVQIQSKVLGILKDRNGNFKSDGPMNELRWIAEHPRGFYQMDDKERTDYKLKTQKKYTRCTVLHPPSFDIRNT</sequence>
<proteinExistence type="predicted"/>
<dbReference type="AlphaFoldDB" id="A0AAV0WQ83"/>
<evidence type="ECO:0000313" key="3">
    <source>
        <dbReference type="Proteomes" id="UP001160148"/>
    </source>
</evidence>
<evidence type="ECO:0000313" key="2">
    <source>
        <dbReference type="EMBL" id="CAI6357968.1"/>
    </source>
</evidence>
<keyword evidence="3" id="KW-1185">Reference proteome</keyword>
<keyword evidence="1" id="KW-0732">Signal</keyword>
<feature type="chain" id="PRO_5043908941" description="Senescence domain-containing protein" evidence="1">
    <location>
        <begin position="30"/>
        <end position="270"/>
    </location>
</feature>
<dbReference type="Proteomes" id="UP001160148">
    <property type="component" value="Unassembled WGS sequence"/>
</dbReference>
<protein>
    <recommendedName>
        <fullName evidence="4">Senescence domain-containing protein</fullName>
    </recommendedName>
</protein>
<evidence type="ECO:0000256" key="1">
    <source>
        <dbReference type="SAM" id="SignalP"/>
    </source>
</evidence>
<gene>
    <name evidence="2" type="ORF">MEUPH1_LOCUS13536</name>
</gene>
<name>A0AAV0WQ83_9HEMI</name>
<accession>A0AAV0WQ83</accession>
<dbReference type="EMBL" id="CARXXK010000002">
    <property type="protein sequence ID" value="CAI6357968.1"/>
    <property type="molecule type" value="Genomic_DNA"/>
</dbReference>
<feature type="signal peptide" evidence="1">
    <location>
        <begin position="1"/>
        <end position="29"/>
    </location>
</feature>
<evidence type="ECO:0008006" key="4">
    <source>
        <dbReference type="Google" id="ProtNLM"/>
    </source>
</evidence>
<comment type="caution">
    <text evidence="2">The sequence shown here is derived from an EMBL/GenBank/DDBJ whole genome shotgun (WGS) entry which is preliminary data.</text>
</comment>
<reference evidence="2 3" key="1">
    <citation type="submission" date="2023-01" db="EMBL/GenBank/DDBJ databases">
        <authorList>
            <person name="Whitehead M."/>
        </authorList>
    </citation>
    <scope>NUCLEOTIDE SEQUENCE [LARGE SCALE GENOMIC DNA]</scope>
</reference>